<feature type="compositionally biased region" description="Basic and acidic residues" evidence="1">
    <location>
        <begin position="49"/>
        <end position="149"/>
    </location>
</feature>
<feature type="signal peptide" evidence="2">
    <location>
        <begin position="1"/>
        <end position="23"/>
    </location>
</feature>
<feature type="region of interest" description="Disordered" evidence="1">
    <location>
        <begin position="46"/>
        <end position="150"/>
    </location>
</feature>
<gene>
    <name evidence="4" type="primary">6054646</name>
    <name evidence="3" type="ORF">CpipJ_CPIJ020239</name>
</gene>
<dbReference type="VEuPathDB" id="VectorBase:CPIJ020239"/>
<dbReference type="Proteomes" id="UP000002320">
    <property type="component" value="Unassembled WGS sequence"/>
</dbReference>
<evidence type="ECO:0000313" key="3">
    <source>
        <dbReference type="EMBL" id="EDS34344.1"/>
    </source>
</evidence>
<evidence type="ECO:0000313" key="5">
    <source>
        <dbReference type="Proteomes" id="UP000002320"/>
    </source>
</evidence>
<evidence type="ECO:0000256" key="2">
    <source>
        <dbReference type="SAM" id="SignalP"/>
    </source>
</evidence>
<sequence length="354" mass="41427">MSLHTAALLFFSLSGISLFTVSCRELFISCGLAPRVDSNAVFCSASSPERNKKQETRNKKQETRNKKQETRNKKQETRNKKQETRNKKQETRNKKQETRNKKQETRNKKQETRNKKQETRNKKQETRNKKQETRNKKQETRNKTQETRNKKPYIFKSHYLCVEAGFGWVAKLDQRARLLKRFRERPAREFTRYDTILRTRTRSSGAVVRGRPPGRRRRSSSPLVSPPALSQLVELGSWTRGRVGGVFGSELSHILNVAYAKKCNIRRGICDDGWHWDWDWPRGPEANLRKFTRLLSRAGRLAGFSCWRWLWRDFSRNYFVQLAIGLFLRGGDECAYFACEKGSCLGRNGLGTRN</sequence>
<dbReference type="AlphaFoldDB" id="B0XLK7"/>
<feature type="region of interest" description="Disordered" evidence="1">
    <location>
        <begin position="201"/>
        <end position="225"/>
    </location>
</feature>
<dbReference type="EnsemblMetazoa" id="CPIJ020239-RA">
    <property type="protein sequence ID" value="CPIJ020239-PA"/>
    <property type="gene ID" value="CPIJ020239"/>
</dbReference>
<proteinExistence type="predicted"/>
<dbReference type="InParanoid" id="B0XLK7"/>
<protein>
    <submittedName>
        <fullName evidence="3">Av71 muscle cell intermediate filament</fullName>
    </submittedName>
</protein>
<reference evidence="3" key="1">
    <citation type="submission" date="2007-03" db="EMBL/GenBank/DDBJ databases">
        <title>Annotation of Culex pipiens quinquefasciatus.</title>
        <authorList>
            <consortium name="The Broad Institute Genome Sequencing Platform"/>
            <person name="Atkinson P.W."/>
            <person name="Hemingway J."/>
            <person name="Christensen B.M."/>
            <person name="Higgs S."/>
            <person name="Kodira C."/>
            <person name="Hannick L."/>
            <person name="Megy K."/>
            <person name="O'Leary S."/>
            <person name="Pearson M."/>
            <person name="Haas B.J."/>
            <person name="Mauceli E."/>
            <person name="Wortman J.R."/>
            <person name="Lee N.H."/>
            <person name="Guigo R."/>
            <person name="Stanke M."/>
            <person name="Alvarado L."/>
            <person name="Amedeo P."/>
            <person name="Antoine C.H."/>
            <person name="Arensburger P."/>
            <person name="Bidwell S.L."/>
            <person name="Crawford M."/>
            <person name="Camaro F."/>
            <person name="Devon K."/>
            <person name="Engels R."/>
            <person name="Hammond M."/>
            <person name="Howarth C."/>
            <person name="Koehrsen M."/>
            <person name="Lawson D."/>
            <person name="Montgomery P."/>
            <person name="Nene V."/>
            <person name="Nusbaum C."/>
            <person name="Puiu D."/>
            <person name="Romero-Severson J."/>
            <person name="Severson D.W."/>
            <person name="Shumway M."/>
            <person name="Sisk P."/>
            <person name="Stolte C."/>
            <person name="Zeng Q."/>
            <person name="Eisenstadt E."/>
            <person name="Fraser-Liggett C."/>
            <person name="Strausberg R."/>
            <person name="Galagan J."/>
            <person name="Birren B."/>
            <person name="Collins F.H."/>
        </authorList>
    </citation>
    <scope>NUCLEOTIDE SEQUENCE [LARGE SCALE GENOMIC DNA]</scope>
    <source>
        <strain evidence="3">JHB</strain>
    </source>
</reference>
<dbReference type="STRING" id="7176.B0XLK7"/>
<dbReference type="EMBL" id="DS234525">
    <property type="protein sequence ID" value="EDS34344.1"/>
    <property type="molecule type" value="Genomic_DNA"/>
</dbReference>
<keyword evidence="5" id="KW-1185">Reference proteome</keyword>
<feature type="chain" id="PRO_5011409559" evidence="2">
    <location>
        <begin position="24"/>
        <end position="354"/>
    </location>
</feature>
<accession>B0XLK7</accession>
<dbReference type="eggNOG" id="ENOG502S4ZJ">
    <property type="taxonomic scope" value="Eukaryota"/>
</dbReference>
<keyword evidence="2" id="KW-0732">Signal</keyword>
<evidence type="ECO:0000313" key="4">
    <source>
        <dbReference type="EnsemblMetazoa" id="CPIJ020239-PA"/>
    </source>
</evidence>
<organism>
    <name type="scientific">Culex quinquefasciatus</name>
    <name type="common">Southern house mosquito</name>
    <name type="synonym">Culex pungens</name>
    <dbReference type="NCBI Taxonomy" id="7176"/>
    <lineage>
        <taxon>Eukaryota</taxon>
        <taxon>Metazoa</taxon>
        <taxon>Ecdysozoa</taxon>
        <taxon>Arthropoda</taxon>
        <taxon>Hexapoda</taxon>
        <taxon>Insecta</taxon>
        <taxon>Pterygota</taxon>
        <taxon>Neoptera</taxon>
        <taxon>Endopterygota</taxon>
        <taxon>Diptera</taxon>
        <taxon>Nematocera</taxon>
        <taxon>Culicoidea</taxon>
        <taxon>Culicidae</taxon>
        <taxon>Culicinae</taxon>
        <taxon>Culicini</taxon>
        <taxon>Culex</taxon>
        <taxon>Culex</taxon>
    </lineage>
</organism>
<name>B0XLK7_CULQU</name>
<evidence type="ECO:0000256" key="1">
    <source>
        <dbReference type="SAM" id="MobiDB-lite"/>
    </source>
</evidence>
<dbReference type="HOGENOM" id="CLU_783582_0_0_1"/>
<dbReference type="KEGG" id="cqu:CpipJ_CPIJ020239"/>
<reference evidence="4" key="2">
    <citation type="submission" date="2021-02" db="UniProtKB">
        <authorList>
            <consortium name="EnsemblMetazoa"/>
        </authorList>
    </citation>
    <scope>IDENTIFICATION</scope>
    <source>
        <strain evidence="4">JHB</strain>
    </source>
</reference>